<evidence type="ECO:0000256" key="4">
    <source>
        <dbReference type="ARBA" id="ARBA00022833"/>
    </source>
</evidence>
<evidence type="ECO:0000256" key="7">
    <source>
        <dbReference type="SAM" id="MobiDB-lite"/>
    </source>
</evidence>
<comment type="caution">
    <text evidence="9">The sequence shown here is derived from an EMBL/GenBank/DDBJ whole genome shotgun (WGS) entry which is preliminary data.</text>
</comment>
<name>A0A368K4P6_9HYPH</name>
<gene>
    <name evidence="9" type="ORF">DUT91_07400</name>
</gene>
<dbReference type="Proteomes" id="UP000253420">
    <property type="component" value="Unassembled WGS sequence"/>
</dbReference>
<keyword evidence="10" id="KW-1185">Reference proteome</keyword>
<dbReference type="Gene3D" id="1.10.150.20">
    <property type="entry name" value="5' to 3' exonuclease, C-terminal subdomain"/>
    <property type="match status" value="1"/>
</dbReference>
<dbReference type="InterPro" id="IPR020891">
    <property type="entry name" value="UPF0758_CS"/>
</dbReference>
<proteinExistence type="inferred from homology"/>
<dbReference type="InterPro" id="IPR025657">
    <property type="entry name" value="RadC_JAB"/>
</dbReference>
<dbReference type="RefSeq" id="WP_114439767.1">
    <property type="nucleotide sequence ID" value="NZ_QOZG01000003.1"/>
</dbReference>
<evidence type="ECO:0000313" key="9">
    <source>
        <dbReference type="EMBL" id="RCS24144.1"/>
    </source>
</evidence>
<evidence type="ECO:0000256" key="6">
    <source>
        <dbReference type="RuleBase" id="RU003797"/>
    </source>
</evidence>
<dbReference type="Pfam" id="PF04002">
    <property type="entry name" value="RadC"/>
    <property type="match status" value="1"/>
</dbReference>
<dbReference type="InterPro" id="IPR037518">
    <property type="entry name" value="MPN"/>
</dbReference>
<organism evidence="9 10">
    <name type="scientific">Phyllobacterium salinisoli</name>
    <dbReference type="NCBI Taxonomy" id="1899321"/>
    <lineage>
        <taxon>Bacteria</taxon>
        <taxon>Pseudomonadati</taxon>
        <taxon>Pseudomonadota</taxon>
        <taxon>Alphaproteobacteria</taxon>
        <taxon>Hyphomicrobiales</taxon>
        <taxon>Phyllobacteriaceae</taxon>
        <taxon>Phyllobacterium</taxon>
    </lineage>
</organism>
<evidence type="ECO:0000259" key="8">
    <source>
        <dbReference type="PROSITE" id="PS50249"/>
    </source>
</evidence>
<dbReference type="GO" id="GO:0008237">
    <property type="term" value="F:metallopeptidase activity"/>
    <property type="evidence" value="ECO:0007669"/>
    <property type="project" value="UniProtKB-KW"/>
</dbReference>
<keyword evidence="3" id="KW-0378">Hydrolase</keyword>
<accession>A0A368K4P6</accession>
<keyword evidence="4" id="KW-0862">Zinc</keyword>
<keyword evidence="1" id="KW-0645">Protease</keyword>
<protein>
    <submittedName>
        <fullName evidence="9">JAB domain-containing protein</fullName>
    </submittedName>
</protein>
<dbReference type="PROSITE" id="PS50249">
    <property type="entry name" value="MPN"/>
    <property type="match status" value="1"/>
</dbReference>
<evidence type="ECO:0000256" key="1">
    <source>
        <dbReference type="ARBA" id="ARBA00022670"/>
    </source>
</evidence>
<dbReference type="NCBIfam" id="TIGR00608">
    <property type="entry name" value="radc"/>
    <property type="match status" value="1"/>
</dbReference>
<keyword evidence="5" id="KW-0482">Metalloprotease</keyword>
<feature type="compositionally biased region" description="Basic and acidic residues" evidence="7">
    <location>
        <begin position="1"/>
        <end position="10"/>
    </location>
</feature>
<evidence type="ECO:0000313" key="10">
    <source>
        <dbReference type="Proteomes" id="UP000253420"/>
    </source>
</evidence>
<feature type="region of interest" description="Disordered" evidence="7">
    <location>
        <begin position="1"/>
        <end position="43"/>
    </location>
</feature>
<dbReference type="InterPro" id="IPR010994">
    <property type="entry name" value="RuvA_2-like"/>
</dbReference>
<dbReference type="OrthoDB" id="9804482at2"/>
<feature type="domain" description="MPN" evidence="8">
    <location>
        <begin position="138"/>
        <end position="260"/>
    </location>
</feature>
<dbReference type="InterPro" id="IPR001405">
    <property type="entry name" value="UPF0758"/>
</dbReference>
<dbReference type="NCBIfam" id="NF000642">
    <property type="entry name" value="PRK00024.1"/>
    <property type="match status" value="1"/>
</dbReference>
<reference evidence="9 10" key="1">
    <citation type="submission" date="2018-07" db="EMBL/GenBank/DDBJ databases">
        <title>The draft genome of Phyllobacterium salinisoli.</title>
        <authorList>
            <person name="Liu L."/>
            <person name="Li L."/>
            <person name="Zhang X."/>
            <person name="Liang L."/>
        </authorList>
    </citation>
    <scope>NUCLEOTIDE SEQUENCE [LARGE SCALE GENOMIC DNA]</scope>
    <source>
        <strain evidence="9 10">LLAN61</strain>
    </source>
</reference>
<evidence type="ECO:0000256" key="2">
    <source>
        <dbReference type="ARBA" id="ARBA00022723"/>
    </source>
</evidence>
<dbReference type="PANTHER" id="PTHR30471:SF3">
    <property type="entry name" value="UPF0758 PROTEIN YEES-RELATED"/>
    <property type="match status" value="1"/>
</dbReference>
<keyword evidence="2" id="KW-0479">Metal-binding</keyword>
<dbReference type="PROSITE" id="PS01302">
    <property type="entry name" value="UPF0758"/>
    <property type="match status" value="1"/>
</dbReference>
<dbReference type="SUPFAM" id="SSF102712">
    <property type="entry name" value="JAB1/MPN domain"/>
    <property type="match status" value="1"/>
</dbReference>
<dbReference type="AlphaFoldDB" id="A0A368K4P6"/>
<sequence length="260" mass="28744">MADEKDREEGFLEESAQSKFEEPAIESSSPLNAIKPSRPHYEGHRERLRQRFRESGGDALADYELLELLLFRTIPRADTKPLAKALLARFGSFAEVLGAPERLLMEVPGCGRSIAADLKFIAAAGQRMGRSTIKGREVLGSWSKVIEYCTAAMAYEEREQFRILFLDKKNGLIADEVQQVGTVDHTPVYPREIVRRALELSASALILVHNHPSGDPTPSRADISMTKTIVDVAKALGITVHDHIIIGKSGHASFKALDLL</sequence>
<dbReference type="CDD" id="cd08071">
    <property type="entry name" value="MPN_DUF2466"/>
    <property type="match status" value="1"/>
</dbReference>
<dbReference type="EMBL" id="QOZG01000003">
    <property type="protein sequence ID" value="RCS24144.1"/>
    <property type="molecule type" value="Genomic_DNA"/>
</dbReference>
<dbReference type="Gene3D" id="3.40.140.10">
    <property type="entry name" value="Cytidine Deaminase, domain 2"/>
    <property type="match status" value="1"/>
</dbReference>
<dbReference type="GO" id="GO:0006508">
    <property type="term" value="P:proteolysis"/>
    <property type="evidence" value="ECO:0007669"/>
    <property type="project" value="UniProtKB-KW"/>
</dbReference>
<evidence type="ECO:0000256" key="5">
    <source>
        <dbReference type="ARBA" id="ARBA00023049"/>
    </source>
</evidence>
<evidence type="ECO:0000256" key="3">
    <source>
        <dbReference type="ARBA" id="ARBA00022801"/>
    </source>
</evidence>
<dbReference type="GO" id="GO:0046872">
    <property type="term" value="F:metal ion binding"/>
    <property type="evidence" value="ECO:0007669"/>
    <property type="project" value="UniProtKB-KW"/>
</dbReference>
<dbReference type="PANTHER" id="PTHR30471">
    <property type="entry name" value="DNA REPAIR PROTEIN RADC"/>
    <property type="match status" value="1"/>
</dbReference>
<dbReference type="SUPFAM" id="SSF47781">
    <property type="entry name" value="RuvA domain 2-like"/>
    <property type="match status" value="1"/>
</dbReference>
<comment type="similarity">
    <text evidence="6">Belongs to the UPF0758 family.</text>
</comment>